<evidence type="ECO:0000313" key="2">
    <source>
        <dbReference type="Proteomes" id="UP001501447"/>
    </source>
</evidence>
<evidence type="ECO:0000313" key="1">
    <source>
        <dbReference type="EMBL" id="GAA2613979.1"/>
    </source>
</evidence>
<accession>A0ABP6CCF5</accession>
<dbReference type="EMBL" id="BAAARJ010000008">
    <property type="protein sequence ID" value="GAA2613979.1"/>
    <property type="molecule type" value="Genomic_DNA"/>
</dbReference>
<dbReference type="SUPFAM" id="SSF54637">
    <property type="entry name" value="Thioesterase/thiol ester dehydrase-isomerase"/>
    <property type="match status" value="1"/>
</dbReference>
<reference evidence="2" key="1">
    <citation type="journal article" date="2019" name="Int. J. Syst. Evol. Microbiol.">
        <title>The Global Catalogue of Microorganisms (GCM) 10K type strain sequencing project: providing services to taxonomists for standard genome sequencing and annotation.</title>
        <authorList>
            <consortium name="The Broad Institute Genomics Platform"/>
            <consortium name="The Broad Institute Genome Sequencing Center for Infectious Disease"/>
            <person name="Wu L."/>
            <person name="Ma J."/>
        </authorList>
    </citation>
    <scope>NUCLEOTIDE SEQUENCE [LARGE SCALE GENOMIC DNA]</scope>
    <source>
        <strain evidence="2">JCM 16373</strain>
    </source>
</reference>
<organism evidence="1 2">
    <name type="scientific">Streptomyces axinellae</name>
    <dbReference type="NCBI Taxonomy" id="552788"/>
    <lineage>
        <taxon>Bacteria</taxon>
        <taxon>Bacillati</taxon>
        <taxon>Actinomycetota</taxon>
        <taxon>Actinomycetes</taxon>
        <taxon>Kitasatosporales</taxon>
        <taxon>Streptomycetaceae</taxon>
        <taxon>Streptomyces</taxon>
    </lineage>
</organism>
<keyword evidence="2" id="KW-1185">Reference proteome</keyword>
<proteinExistence type="predicted"/>
<gene>
    <name evidence="1" type="ORF">GCM10009863_29630</name>
</gene>
<dbReference type="InterPro" id="IPR029069">
    <property type="entry name" value="HotDog_dom_sf"/>
</dbReference>
<protein>
    <recommendedName>
        <fullName evidence="3">Thioesterase domain-containing protein</fullName>
    </recommendedName>
</protein>
<evidence type="ECO:0008006" key="3">
    <source>
        <dbReference type="Google" id="ProtNLM"/>
    </source>
</evidence>
<dbReference type="Proteomes" id="UP001501447">
    <property type="component" value="Unassembled WGS sequence"/>
</dbReference>
<dbReference type="Gene3D" id="3.10.129.10">
    <property type="entry name" value="Hotdog Thioesterase"/>
    <property type="match status" value="1"/>
</dbReference>
<comment type="caution">
    <text evidence="1">The sequence shown here is derived from an EMBL/GenBank/DDBJ whole genome shotgun (WGS) entry which is preliminary data.</text>
</comment>
<name>A0ABP6CCF5_9ACTN</name>
<sequence length="226" mass="23072">MTIGRAFNGPPHSAHGGYACAVFARASGLEPPVAVTLLAAPPLETPMAVAAVGKRVSVRAGDTLVATVSPADRSPGAIPPVGLTTAQIATRAFPGRTGHPFPNCFACGPNRTDGLHLAPGPVPGRPHTVASPWTPRTDDPDMLWCVLDCPGGWVEGRPAPLVLSRLSIVIPGRVEPGTPHVVVAERLGVHGRTVSVGSSVHTPSGQLIATAAAVWTAAPDGLRYSG</sequence>
<dbReference type="PROSITE" id="PS51257">
    <property type="entry name" value="PROKAR_LIPOPROTEIN"/>
    <property type="match status" value="1"/>
</dbReference>